<gene>
    <name evidence="1" type="ORF">GGI64_004121</name>
</gene>
<sequence length="1525" mass="173661">MHTIRFGENAWDRNCLPLILKLKQSLTEAEPSGVPQRVLVDFQKTSWCEPTTLLAIANLLQDFDNRVQKIVLDLGHIGDPRRGQFLTFLARQGFIGCFPAMTEYRVKTKPGARMSTMSQFELQDHLSDLPAENLFRKMDALGARLIKLTDFHEKEDRLADLVEDLISEVRIKTQGYTFNLNAFAMDQYFQRLRKFLFEAILNCTEHAYINGAGHASVYARVRQGLPRDASADAWHQNFNRERENAAAIGYRELNINSEWLEVFVCDTGMGILGRTADWLESARTQNERVLIQSALQEKYPLRGLGRLLFQAPLSRYGKNRGHRTSETGFLEIARTLNQGGGHMRILDGLEAIGGQFPWEHPNIGALGNVSERTNDELALGTCLCLSYQPHTDAQPATSEGFILPTPSDQAIILDALRANGNHGDDIQIFDRRFTGGARPLWNDFAATLTRSKRGLRSKLIVRLPKSTTKRDIGHWIDDLDKHAGNDLLPGRVSLVLVDVKGFHAELLVDFLTRLRRSVSEPLVDEISIVTIGFETAHLRFNSRRRRYAIIKNPRERSHIWESRKIFLTEVCASLKRMDTAAFWSEGPVLPISSFFENAQIKWSSSTLKPKVTFFDGYIDFTHALVDPQRYRTCQRALYRILIVLKPSQVFATDELVAPLLTEIEHELGLSPSTSGLTVLVASVEISGSTVARFNRQSSYSENVVVTFFNRNISLEDRNVTLIDWHPPELPKRQEILERVSGTAFVARHGDYGVRANRMFRQDDGEVLASFYPRSPGETYADFSQLDAIRLNHHEASRRHDLLAFRASETIDRCTIDNNAAWKWIKDHIDGFVDQKSNYVVVFPNSRAANAIIQNYLERRPDSREIARRFFPLNFLRQRKIQPYLISPLIEEKLTKLFGAGKEKPEALVVDSVTFSGDTLRQITQLLQSCSVRATGKTAEVHTLALLDRSGFPAYDGVMYHYNARHHRYWRWDVPHLGGVEGCSLCNALARAEAVVKGTESLSLKNTVEEWLGYWKAKPGRFAEDTNPDMDLPLPEPASIKFGIVATDDAFDYHSVTHTHSLNLVATLAELTRITHRSDIAIRWAAKYAEVVPLVALQILSVNLLLFATSFRYWERIRYFREIMDILFRQGLGVSEHEKAVISLASIALLLIDEETLEDLDRIYIDAITSEIEIKNVSVCAAMAMLFSGKNKDRSFSARRDIKGRNLQRFRVAENGLSGFADLFDVVGLSASEWHRAPLQRAIDRTVRNAEALSPTDLRRLVLTLIGVIGELELALERIVDSFRIFEPLIVPGLSPDEDLRFVRKLRKELITRHFERDRKQALRQLSELRSFLYDGTQNNPGLAIRYTRSLFFHAERGASKGLFFARIRSEFMEEWESYARSKPESASHHWVLAEALRRPVIVVSDSDVWDSDFFVFTPEVVWEAIKVTFQNVIHSDIRINSPWNDDVQSTADMWLRLNVLETYLEIDFASGSSQTRAVELHRKDCYDRVVTLGGSISNPTIVNGIYKFKLRIPMMKSSRASRDLD</sequence>
<dbReference type="Proteomes" id="UP000535276">
    <property type="component" value="Unassembled WGS sequence"/>
</dbReference>
<dbReference type="EMBL" id="JACBZV010000007">
    <property type="protein sequence ID" value="NYJ13040.1"/>
    <property type="molecule type" value="Genomic_DNA"/>
</dbReference>
<comment type="caution">
    <text evidence="1">The sequence shown here is derived from an EMBL/GenBank/DDBJ whole genome shotgun (WGS) entry which is preliminary data.</text>
</comment>
<proteinExistence type="predicted"/>
<name>A0A7Z0IZG2_RHILE</name>
<evidence type="ECO:0000313" key="2">
    <source>
        <dbReference type="Proteomes" id="UP000535276"/>
    </source>
</evidence>
<reference evidence="1 2" key="1">
    <citation type="submission" date="2020-07" db="EMBL/GenBank/DDBJ databases">
        <title>Genomic Encyclopedia of Type Strains, Phase IV (KMG-V): Genome sequencing to study the core and pangenomes of soil and plant-associated prokaryotes.</title>
        <authorList>
            <person name="Whitman W."/>
        </authorList>
    </citation>
    <scope>NUCLEOTIDE SEQUENCE [LARGE SCALE GENOMIC DNA]</scope>
    <source>
        <strain evidence="1 2">SEMIA 4052</strain>
    </source>
</reference>
<accession>A0A7Z0IZG2</accession>
<evidence type="ECO:0000313" key="1">
    <source>
        <dbReference type="EMBL" id="NYJ13040.1"/>
    </source>
</evidence>
<dbReference type="RefSeq" id="WP_179612372.1">
    <property type="nucleotide sequence ID" value="NZ_JACBZV010000007.1"/>
</dbReference>
<protein>
    <submittedName>
        <fullName evidence="1">Uncharacterized protein</fullName>
    </submittedName>
</protein>
<organism evidence="1 2">
    <name type="scientific">Rhizobium leguminosarum</name>
    <dbReference type="NCBI Taxonomy" id="384"/>
    <lineage>
        <taxon>Bacteria</taxon>
        <taxon>Pseudomonadati</taxon>
        <taxon>Pseudomonadota</taxon>
        <taxon>Alphaproteobacteria</taxon>
        <taxon>Hyphomicrobiales</taxon>
        <taxon>Rhizobiaceae</taxon>
        <taxon>Rhizobium/Agrobacterium group</taxon>
        <taxon>Rhizobium</taxon>
    </lineage>
</organism>